<sequence length="82" mass="8816">MKPIDKNVGEYDLTAEKKAGMITGTIRGELPDSDANLPLLPFSGTFAGPSVAEAIADIQQQFPDIEPAIIDDLREELLKAGF</sequence>
<proteinExistence type="predicted"/>
<dbReference type="EMBL" id="LFJS01000012">
    <property type="protein sequence ID" value="KMU50819.1"/>
    <property type="molecule type" value="Genomic_DNA"/>
</dbReference>
<accession>A0A656VG27</accession>
<dbReference type="PATRIC" id="fig|615.102.peg.1984"/>
<evidence type="ECO:0000313" key="2">
    <source>
        <dbReference type="EMBL" id="MDQ9554213.1"/>
    </source>
</evidence>
<dbReference type="GeneID" id="301144561"/>
<dbReference type="Proteomes" id="UP000037482">
    <property type="component" value="Unassembled WGS sequence"/>
</dbReference>
<reference evidence="2 6" key="3">
    <citation type="submission" date="2023-07" db="EMBL/GenBank/DDBJ databases">
        <title>Pathogens genome sequencing project 196.</title>
        <authorList>
            <person name="Cao X."/>
        </authorList>
    </citation>
    <scope>NUCLEOTIDE SEQUENCE [LARGE SCALE GENOMIC DNA]</scope>
    <source>
        <strain evidence="2 6">SM41</strain>
    </source>
</reference>
<protein>
    <submittedName>
        <fullName evidence="1">Uncharacterized protein</fullName>
    </submittedName>
</protein>
<dbReference type="Proteomes" id="UP001234811">
    <property type="component" value="Unassembled WGS sequence"/>
</dbReference>
<dbReference type="AlphaFoldDB" id="A0A0F6KZ95"/>
<evidence type="ECO:0000313" key="3">
    <source>
        <dbReference type="EMBL" id="OKB68034.1"/>
    </source>
</evidence>
<accession>A0A0F6KZ95</accession>
<evidence type="ECO:0000313" key="4">
    <source>
        <dbReference type="Proteomes" id="UP000037482"/>
    </source>
</evidence>
<evidence type="ECO:0000313" key="1">
    <source>
        <dbReference type="EMBL" id="KMU50819.1"/>
    </source>
</evidence>
<dbReference type="EMBL" id="MJAO01000003">
    <property type="protein sequence ID" value="OKB68034.1"/>
    <property type="molecule type" value="Genomic_DNA"/>
</dbReference>
<dbReference type="OrthoDB" id="6492676at2"/>
<evidence type="ECO:0000313" key="5">
    <source>
        <dbReference type="Proteomes" id="UP000185770"/>
    </source>
</evidence>
<gene>
    <name evidence="1" type="ORF">AB868_01548</name>
    <name evidence="3" type="ORF">BHU62_03335</name>
    <name evidence="2" type="ORF">RF091_01495</name>
</gene>
<organism evidence="1 4">
    <name type="scientific">Serratia marcescens</name>
    <dbReference type="NCBI Taxonomy" id="615"/>
    <lineage>
        <taxon>Bacteria</taxon>
        <taxon>Pseudomonadati</taxon>
        <taxon>Pseudomonadota</taxon>
        <taxon>Gammaproteobacteria</taxon>
        <taxon>Enterobacterales</taxon>
        <taxon>Yersiniaceae</taxon>
        <taxon>Serratia</taxon>
    </lineage>
</organism>
<reference evidence="1 4" key="1">
    <citation type="submission" date="2015-06" db="EMBL/GenBank/DDBJ databases">
        <title>Draft Genome of Serratia marcescens Strain AH0650_Sm1.</title>
        <authorList>
            <person name="Wan Y."/>
            <person name="Gorrie C."/>
            <person name="Holt K."/>
        </authorList>
    </citation>
    <scope>NUCLEOTIDE SEQUENCE [LARGE SCALE GENOMIC DNA]</scope>
    <source>
        <strain evidence="1 4">AH0650_Sm1</strain>
    </source>
</reference>
<dbReference type="RefSeq" id="WP_019454278.1">
    <property type="nucleotide sequence ID" value="NZ_ABEXNO020000008.1"/>
</dbReference>
<reference evidence="3 5" key="2">
    <citation type="submission" date="2016-09" db="EMBL/GenBank/DDBJ databases">
        <title>Serratia marcescens MSU-97 and epiphytic antimycotic-producing bacteria.</title>
        <authorList>
            <person name="Matilla M.A."/>
        </authorList>
    </citation>
    <scope>NUCLEOTIDE SEQUENCE [LARGE SCALE GENOMIC DNA]</scope>
    <source>
        <strain evidence="3 5">MSU-97</strain>
    </source>
</reference>
<name>A0A0F6KZ95_SERMA</name>
<dbReference type="Proteomes" id="UP000185770">
    <property type="component" value="Unassembled WGS sequence"/>
</dbReference>
<dbReference type="EMBL" id="JAVIPQ010000040">
    <property type="protein sequence ID" value="MDQ9554213.1"/>
    <property type="molecule type" value="Genomic_DNA"/>
</dbReference>
<comment type="caution">
    <text evidence="1">The sequence shown here is derived from an EMBL/GenBank/DDBJ whole genome shotgun (WGS) entry which is preliminary data.</text>
</comment>
<evidence type="ECO:0000313" key="6">
    <source>
        <dbReference type="Proteomes" id="UP001234811"/>
    </source>
</evidence>